<dbReference type="HOGENOM" id="CLU_2939590_0_0_7"/>
<dbReference type="STRING" id="378806.STAUR_2874"/>
<dbReference type="Gene3D" id="2.60.40.290">
    <property type="match status" value="1"/>
</dbReference>
<sequence>MAASNPASHWNGVLAANGGTAKIGFTGTKGSAPPAIPSVFLLNGTRCQLAAPAVQHRHVH</sequence>
<dbReference type="InterPro" id="IPR012291">
    <property type="entry name" value="CBM2_carb-bd_dom_sf"/>
</dbReference>
<evidence type="ECO:0000313" key="1">
    <source>
        <dbReference type="EMBL" id="ADO70666.1"/>
    </source>
</evidence>
<dbReference type="EMBL" id="CP002271">
    <property type="protein sequence ID" value="ADO70666.1"/>
    <property type="molecule type" value="Genomic_DNA"/>
</dbReference>
<dbReference type="KEGG" id="sur:STAUR_2874"/>
<dbReference type="AlphaFoldDB" id="E3FP48"/>
<name>E3FP48_STIAD</name>
<dbReference type="Proteomes" id="UP000001351">
    <property type="component" value="Chromosome"/>
</dbReference>
<protein>
    <submittedName>
        <fullName evidence="1">Uncharacterized protein</fullName>
    </submittedName>
</protein>
<dbReference type="GO" id="GO:0004553">
    <property type="term" value="F:hydrolase activity, hydrolyzing O-glycosyl compounds"/>
    <property type="evidence" value="ECO:0007669"/>
    <property type="project" value="InterPro"/>
</dbReference>
<dbReference type="GO" id="GO:0030247">
    <property type="term" value="F:polysaccharide binding"/>
    <property type="evidence" value="ECO:0007669"/>
    <property type="project" value="InterPro"/>
</dbReference>
<dbReference type="eggNOG" id="COG3397">
    <property type="taxonomic scope" value="Bacteria"/>
</dbReference>
<gene>
    <name evidence="1" type="ordered locus">STAUR_2874</name>
</gene>
<proteinExistence type="predicted"/>
<accession>E3FP48</accession>
<keyword evidence="2" id="KW-1185">Reference proteome</keyword>
<organism evidence="1 2">
    <name type="scientific">Stigmatella aurantiaca (strain DW4/3-1)</name>
    <dbReference type="NCBI Taxonomy" id="378806"/>
    <lineage>
        <taxon>Bacteria</taxon>
        <taxon>Pseudomonadati</taxon>
        <taxon>Myxococcota</taxon>
        <taxon>Myxococcia</taxon>
        <taxon>Myxococcales</taxon>
        <taxon>Cystobacterineae</taxon>
        <taxon>Archangiaceae</taxon>
        <taxon>Stigmatella</taxon>
    </lineage>
</organism>
<reference evidence="1 2" key="1">
    <citation type="journal article" date="2011" name="Mol. Biol. Evol.">
        <title>Comparative genomic analysis of fruiting body formation in Myxococcales.</title>
        <authorList>
            <person name="Huntley S."/>
            <person name="Hamann N."/>
            <person name="Wegener-Feldbrugge S."/>
            <person name="Treuner-Lange A."/>
            <person name="Kube M."/>
            <person name="Reinhardt R."/>
            <person name="Klages S."/>
            <person name="Muller R."/>
            <person name="Ronning C.M."/>
            <person name="Nierman W.C."/>
            <person name="Sogaard-Andersen L."/>
        </authorList>
    </citation>
    <scope>NUCLEOTIDE SEQUENCE [LARGE SCALE GENOMIC DNA]</scope>
    <source>
        <strain evidence="1 2">DW4/3-1</strain>
    </source>
</reference>
<evidence type="ECO:0000313" key="2">
    <source>
        <dbReference type="Proteomes" id="UP000001351"/>
    </source>
</evidence>